<keyword evidence="7" id="KW-1185">Reference proteome</keyword>
<comment type="cofactor">
    <cofactor evidence="1">
        <name>Fe(2+)</name>
        <dbReference type="ChEBI" id="CHEBI:29033"/>
    </cofactor>
</comment>
<name>A0A918B309_9ACTN</name>
<evidence type="ECO:0000259" key="5">
    <source>
        <dbReference type="Pfam" id="PF02668"/>
    </source>
</evidence>
<gene>
    <name evidence="6" type="ORF">GCM10010249_40680</name>
</gene>
<keyword evidence="2" id="KW-0560">Oxidoreductase</keyword>
<evidence type="ECO:0000256" key="4">
    <source>
        <dbReference type="ARBA" id="ARBA00023194"/>
    </source>
</evidence>
<dbReference type="InterPro" id="IPR042098">
    <property type="entry name" value="TauD-like_sf"/>
</dbReference>
<organism evidence="6 7">
    <name type="scientific">Streptomyces roseolilacinus</name>
    <dbReference type="NCBI Taxonomy" id="66904"/>
    <lineage>
        <taxon>Bacteria</taxon>
        <taxon>Bacillati</taxon>
        <taxon>Actinomycetota</taxon>
        <taxon>Actinomycetes</taxon>
        <taxon>Kitasatosporales</taxon>
        <taxon>Streptomycetaceae</taxon>
        <taxon>Streptomyces</taxon>
    </lineage>
</organism>
<dbReference type="PANTHER" id="PTHR10696">
    <property type="entry name" value="GAMMA-BUTYROBETAINE HYDROXYLASE-RELATED"/>
    <property type="match status" value="1"/>
</dbReference>
<proteinExistence type="predicted"/>
<reference evidence="6" key="1">
    <citation type="journal article" date="2014" name="Int. J. Syst. Evol. Microbiol.">
        <title>Complete genome sequence of Corynebacterium casei LMG S-19264T (=DSM 44701T), isolated from a smear-ripened cheese.</title>
        <authorList>
            <consortium name="US DOE Joint Genome Institute (JGI-PGF)"/>
            <person name="Walter F."/>
            <person name="Albersmeier A."/>
            <person name="Kalinowski J."/>
            <person name="Ruckert C."/>
        </authorList>
    </citation>
    <scope>NUCLEOTIDE SEQUENCE</scope>
    <source>
        <strain evidence="6">JCM 4335</strain>
    </source>
</reference>
<evidence type="ECO:0000256" key="1">
    <source>
        <dbReference type="ARBA" id="ARBA00001954"/>
    </source>
</evidence>
<dbReference type="AlphaFoldDB" id="A0A918B309"/>
<dbReference type="GO" id="GO:0017000">
    <property type="term" value="P:antibiotic biosynthetic process"/>
    <property type="evidence" value="ECO:0007669"/>
    <property type="project" value="UniProtKB-KW"/>
</dbReference>
<dbReference type="GO" id="GO:0016491">
    <property type="term" value="F:oxidoreductase activity"/>
    <property type="evidence" value="ECO:0007669"/>
    <property type="project" value="UniProtKB-KW"/>
</dbReference>
<dbReference type="SUPFAM" id="SSF51197">
    <property type="entry name" value="Clavaminate synthase-like"/>
    <property type="match status" value="1"/>
</dbReference>
<evidence type="ECO:0000313" key="7">
    <source>
        <dbReference type="Proteomes" id="UP000654123"/>
    </source>
</evidence>
<dbReference type="PANTHER" id="PTHR10696:SF56">
    <property type="entry name" value="TAUD_TFDA-LIKE DOMAIN-CONTAINING PROTEIN"/>
    <property type="match status" value="1"/>
</dbReference>
<keyword evidence="3" id="KW-0408">Iron</keyword>
<sequence length="329" mass="36055">MDDHSPWKPLVVTPADVEEEPSPAGLTAHLRGIGDLRARLVEAKALVFRGFRVTAAELDGVLDLLLPGRLAYVHGNSPRSKVGRNVYTSTEYPPEYTISLHNELSYAHRWPSRLVFHCDRAAETGGATPVVDGARWLASLDPEVRERFAGGVRYTQNLHGGKGFGRSWQDTFETDSRAEAEAYLDGTGAEYAWRPDGTLRISRTRPATVRHPVTGAEVWFNQADQWHAAGLGDATAAALRAIMPERDLPQSVAFADGTPIPAGYVTQIRDRGLDAAVDVDWRTGDLLLVDNVLVGHGRRPFTGRRRVLVAMSDEPRPAAWAGPHEEGDT</sequence>
<keyword evidence="4" id="KW-0045">Antibiotic biosynthesis</keyword>
<feature type="domain" description="TauD/TfdA-like" evidence="5">
    <location>
        <begin position="35"/>
        <end position="310"/>
    </location>
</feature>
<reference evidence="6" key="2">
    <citation type="submission" date="2020-09" db="EMBL/GenBank/DDBJ databases">
        <authorList>
            <person name="Sun Q."/>
            <person name="Ohkuma M."/>
        </authorList>
    </citation>
    <scope>NUCLEOTIDE SEQUENCE</scope>
    <source>
        <strain evidence="6">JCM 4335</strain>
    </source>
</reference>
<dbReference type="InterPro" id="IPR003819">
    <property type="entry name" value="TauD/TfdA-like"/>
</dbReference>
<comment type="caution">
    <text evidence="6">The sequence shown here is derived from an EMBL/GenBank/DDBJ whole genome shotgun (WGS) entry which is preliminary data.</text>
</comment>
<dbReference type="Gene3D" id="3.60.130.10">
    <property type="entry name" value="Clavaminate synthase-like"/>
    <property type="match status" value="1"/>
</dbReference>
<accession>A0A918B309</accession>
<dbReference type="Proteomes" id="UP000654123">
    <property type="component" value="Unassembled WGS sequence"/>
</dbReference>
<protein>
    <recommendedName>
        <fullName evidence="5">TauD/TfdA-like domain-containing protein</fullName>
    </recommendedName>
</protein>
<evidence type="ECO:0000313" key="6">
    <source>
        <dbReference type="EMBL" id="GGQ17987.1"/>
    </source>
</evidence>
<evidence type="ECO:0000256" key="2">
    <source>
        <dbReference type="ARBA" id="ARBA00023002"/>
    </source>
</evidence>
<dbReference type="RefSeq" id="WP_189535977.1">
    <property type="nucleotide sequence ID" value="NZ_BMSV01000008.1"/>
</dbReference>
<dbReference type="InterPro" id="IPR050411">
    <property type="entry name" value="AlphaKG_dependent_hydroxylases"/>
</dbReference>
<dbReference type="EMBL" id="BMSV01000008">
    <property type="protein sequence ID" value="GGQ17987.1"/>
    <property type="molecule type" value="Genomic_DNA"/>
</dbReference>
<dbReference type="Pfam" id="PF02668">
    <property type="entry name" value="TauD"/>
    <property type="match status" value="1"/>
</dbReference>
<evidence type="ECO:0000256" key="3">
    <source>
        <dbReference type="ARBA" id="ARBA00023004"/>
    </source>
</evidence>